<dbReference type="Proteomes" id="UP000501395">
    <property type="component" value="Segment"/>
</dbReference>
<sequence length="41" mass="4782">MMQLSSNLDGHRDIDNLYENILLDVIVYEIVETSERGLIFL</sequence>
<organism evidence="1 2">
    <name type="scientific">Vaccinia virus</name>
    <name type="common">VACV</name>
    <name type="synonym">Orthopoxvirus vaccinia</name>
    <dbReference type="NCBI Taxonomy" id="10245"/>
    <lineage>
        <taxon>Viruses</taxon>
        <taxon>Varidnaviria</taxon>
        <taxon>Bamfordvirae</taxon>
        <taxon>Nucleocytoviricota</taxon>
        <taxon>Pokkesviricetes</taxon>
        <taxon>Chitovirales</taxon>
        <taxon>Poxviridae</taxon>
        <taxon>Chordopoxvirinae</taxon>
        <taxon>Orthopoxvirus</taxon>
    </lineage>
</organism>
<protein>
    <submittedName>
        <fullName evidence="1">Uncharacterized protein</fullName>
    </submittedName>
</protein>
<proteinExistence type="predicted"/>
<name>A0A7D3QT85_VACCV</name>
<reference evidence="1 2" key="1">
    <citation type="submission" date="2019-08" db="EMBL/GenBank/DDBJ databases">
        <authorList>
            <person name="Duggan A.T."/>
            <person name="Klunk J."/>
            <person name="Porter A.F."/>
            <person name="Dhody A.N."/>
            <person name="Hicks R."/>
            <person name="Smith G.L."/>
            <person name="Humphreys M."/>
            <person name="McCollum A.M."/>
            <person name="Davidson W.B."/>
            <person name="Wilkins K."/>
            <person name="Li Y."/>
            <person name="Burke A."/>
            <person name="Polasky H."/>
            <person name="Flanders L."/>
            <person name="Poinar D."/>
            <person name="Raphenya A.R."/>
            <person name="Lau T.T.Y."/>
            <person name="Alcock B."/>
            <person name="McArthur A.G."/>
            <person name="Golding G.B."/>
            <person name="Holmes E.C."/>
            <person name="Poinar H.N."/>
        </authorList>
    </citation>
    <scope>NUCLEOTIDE SEQUENCE [LARGE SCALE GENOMIC DNA]</scope>
    <source>
        <strain evidence="1">VK01</strain>
    </source>
</reference>
<evidence type="ECO:0000313" key="2">
    <source>
        <dbReference type="Proteomes" id="UP000501395"/>
    </source>
</evidence>
<evidence type="ECO:0000313" key="1">
    <source>
        <dbReference type="EMBL" id="QKE61359.1"/>
    </source>
</evidence>
<dbReference type="EMBL" id="MN369532">
    <property type="protein sequence ID" value="QKE61359.1"/>
    <property type="molecule type" value="Genomic_DNA"/>
</dbReference>
<accession>A0A7D3QT85</accession>